<dbReference type="Proteomes" id="UP001301728">
    <property type="component" value="Unassembled WGS sequence"/>
</dbReference>
<sequence length="293" mass="33644">MADMQKKIVAYLEHQSFLVIAGLSLILALTIGWIDYLVSADINFSIFYLLPISLATWFSGKYCGLGLALVSTILWIHAELHIKSDTITLFTYWNSGVRFAFYLIFIYLLFSLKKAYEREKRLARFDGLTGVYNRSFFIETLENEIQRAQRYHYPITLAYLDIDHFKRVNDQFGHNTGDRLLQDISNIINNSIRPSDIVARLGGDEFAILLPYTNVQEAQAALNRVYQNLLSLNQGQLSFVGFSMGVVTCLTPPESIDRLIEQADQLMYSVKHTNKNQPEYAIFSPVYAKEMFK</sequence>
<keyword evidence="1" id="KW-0812">Transmembrane</keyword>
<dbReference type="EMBL" id="JAYGHT010000003">
    <property type="protein sequence ID" value="MEA5517713.1"/>
    <property type="molecule type" value="Genomic_DNA"/>
</dbReference>
<dbReference type="EC" id="2.7.7.65" evidence="3"/>
<feature type="domain" description="GGDEF" evidence="2">
    <location>
        <begin position="153"/>
        <end position="285"/>
    </location>
</feature>
<feature type="transmembrane region" description="Helical" evidence="1">
    <location>
        <begin position="46"/>
        <end position="78"/>
    </location>
</feature>
<protein>
    <submittedName>
        <fullName evidence="3">GGDEF domain-containing protein</fullName>
        <ecNumber evidence="3">2.7.7.65</ecNumber>
    </submittedName>
</protein>
<feature type="transmembrane region" description="Helical" evidence="1">
    <location>
        <begin position="90"/>
        <end position="110"/>
    </location>
</feature>
<dbReference type="CDD" id="cd01949">
    <property type="entry name" value="GGDEF"/>
    <property type="match status" value="1"/>
</dbReference>
<dbReference type="SMART" id="SM00267">
    <property type="entry name" value="GGDEF"/>
    <property type="match status" value="1"/>
</dbReference>
<gene>
    <name evidence="3" type="ORF">VB854_01990</name>
</gene>
<organism evidence="3 4">
    <name type="scientific">Limnoraphis robusta CCNP1315</name>
    <dbReference type="NCBI Taxonomy" id="3110306"/>
    <lineage>
        <taxon>Bacteria</taxon>
        <taxon>Bacillati</taxon>
        <taxon>Cyanobacteriota</taxon>
        <taxon>Cyanophyceae</taxon>
        <taxon>Oscillatoriophycideae</taxon>
        <taxon>Oscillatoriales</taxon>
        <taxon>Sirenicapillariaceae</taxon>
        <taxon>Limnoraphis</taxon>
    </lineage>
</organism>
<name>A0ABU5TT11_9CYAN</name>
<keyword evidence="3" id="KW-0548">Nucleotidyltransferase</keyword>
<dbReference type="PROSITE" id="PS50887">
    <property type="entry name" value="GGDEF"/>
    <property type="match status" value="1"/>
</dbReference>
<proteinExistence type="predicted"/>
<dbReference type="InterPro" id="IPR043128">
    <property type="entry name" value="Rev_trsase/Diguanyl_cyclase"/>
</dbReference>
<keyword evidence="1" id="KW-0472">Membrane</keyword>
<evidence type="ECO:0000313" key="3">
    <source>
        <dbReference type="EMBL" id="MEA5517713.1"/>
    </source>
</evidence>
<dbReference type="InterPro" id="IPR029787">
    <property type="entry name" value="Nucleotide_cyclase"/>
</dbReference>
<keyword evidence="1" id="KW-1133">Transmembrane helix</keyword>
<dbReference type="PANTHER" id="PTHR45138">
    <property type="entry name" value="REGULATORY COMPONENTS OF SENSORY TRANSDUCTION SYSTEM"/>
    <property type="match status" value="1"/>
</dbReference>
<dbReference type="GO" id="GO:0052621">
    <property type="term" value="F:diguanylate cyclase activity"/>
    <property type="evidence" value="ECO:0007669"/>
    <property type="project" value="UniProtKB-EC"/>
</dbReference>
<evidence type="ECO:0000313" key="4">
    <source>
        <dbReference type="Proteomes" id="UP001301728"/>
    </source>
</evidence>
<keyword evidence="3" id="KW-0808">Transferase</keyword>
<dbReference type="NCBIfam" id="TIGR00254">
    <property type="entry name" value="GGDEF"/>
    <property type="match status" value="1"/>
</dbReference>
<keyword evidence="4" id="KW-1185">Reference proteome</keyword>
<dbReference type="InterPro" id="IPR050469">
    <property type="entry name" value="Diguanylate_Cyclase"/>
</dbReference>
<feature type="transmembrane region" description="Helical" evidence="1">
    <location>
        <begin position="16"/>
        <end position="34"/>
    </location>
</feature>
<dbReference type="SUPFAM" id="SSF55073">
    <property type="entry name" value="Nucleotide cyclase"/>
    <property type="match status" value="1"/>
</dbReference>
<comment type="caution">
    <text evidence="3">The sequence shown here is derived from an EMBL/GenBank/DDBJ whole genome shotgun (WGS) entry which is preliminary data.</text>
</comment>
<evidence type="ECO:0000256" key="1">
    <source>
        <dbReference type="SAM" id="Phobius"/>
    </source>
</evidence>
<dbReference type="Gene3D" id="3.30.70.270">
    <property type="match status" value="1"/>
</dbReference>
<evidence type="ECO:0000259" key="2">
    <source>
        <dbReference type="PROSITE" id="PS50887"/>
    </source>
</evidence>
<accession>A0ABU5TT11</accession>
<dbReference type="PANTHER" id="PTHR45138:SF9">
    <property type="entry name" value="DIGUANYLATE CYCLASE DGCM-RELATED"/>
    <property type="match status" value="1"/>
</dbReference>
<reference evidence="3 4" key="1">
    <citation type="submission" date="2023-12" db="EMBL/GenBank/DDBJ databases">
        <title>Baltic Sea Cyanobacteria.</title>
        <authorList>
            <person name="Delbaje E."/>
            <person name="Fewer D.P."/>
            <person name="Shishido T.K."/>
        </authorList>
    </citation>
    <scope>NUCLEOTIDE SEQUENCE [LARGE SCALE GENOMIC DNA]</scope>
    <source>
        <strain evidence="3 4">CCNP 1315</strain>
    </source>
</reference>
<dbReference type="RefSeq" id="WP_323274052.1">
    <property type="nucleotide sequence ID" value="NZ_JAYGHT010000003.1"/>
</dbReference>
<dbReference type="Pfam" id="PF00990">
    <property type="entry name" value="GGDEF"/>
    <property type="match status" value="1"/>
</dbReference>
<dbReference type="InterPro" id="IPR000160">
    <property type="entry name" value="GGDEF_dom"/>
</dbReference>